<protein>
    <recommendedName>
        <fullName evidence="2">phenylalanine--tRNA ligase</fullName>
        <ecNumber evidence="2">6.1.1.20</ecNumber>
    </recommendedName>
</protein>
<sequence>MKIPSNREDLLNETFFIQDLASILLFQSYKIWEKAKLNYYSILKQKYFAHYNYQSVKIDSAIPDVLVYNIKLKITEHLDSPVWIQKKLKSIGIPVQNNLNDVVDLVKFEWGQSFQLLDLSNAQDLNLKKLSERKLFKNFNGKKYELNKGTIVLENEKKEIITFLGLMNIDLTQTENKEIYLNGIYYDIHENALKLNPLESSVPLRHLRNEFLENFKFAFQRLLTLFEIIYSIECFPKIYVSSKRSTIIKPKRVLKLKKKSIKNFLNISKVDSKIFKKAGLKIICYTPTELYFEIPNFRNDLKREVDLIEEYSRFIGYKNFSEILPVNEFTYSKTKNESINYLKTFLLNYGFTEILTNPIKSTETQTNSSIFISNPLTSELSNLRTELLSELTKHFEANLRLNAQSINLFEIGRIFQKTENGIIEIDKLGGVFQLERMKKEKKVKTEWFIAKGFIENLLQNFGYDENNLTFEEITNESIMLHKTKSVVIKFKNKTIGIFGELTPKFEKFKGLKYPIYLFEFDLRYFEKWRMNSIIPLYNESSKYTVIIKDLSFSIKKSINFSLLKSEIKKQSSFIKEINFFDIYFDENNISSIKLGIRISFQSNSHTLRNEEIENEMKKISTFLIENFSIKFKS</sequence>
<keyword evidence="6" id="KW-0067">ATP-binding</keyword>
<dbReference type="GO" id="GO:0005524">
    <property type="term" value="F:ATP binding"/>
    <property type="evidence" value="ECO:0007669"/>
    <property type="project" value="UniProtKB-KW"/>
</dbReference>
<keyword evidence="9 12" id="KW-0030">Aminoacyl-tRNA synthetase</keyword>
<evidence type="ECO:0000256" key="1">
    <source>
        <dbReference type="ARBA" id="ARBA00001946"/>
    </source>
</evidence>
<feature type="domain" description="FDX-ACB" evidence="10">
    <location>
        <begin position="541"/>
        <end position="632"/>
    </location>
</feature>
<dbReference type="Gene3D" id="3.30.930.10">
    <property type="entry name" value="Bira Bifunctional Protein, Domain 2"/>
    <property type="match status" value="1"/>
</dbReference>
<evidence type="ECO:0000256" key="3">
    <source>
        <dbReference type="ARBA" id="ARBA00022598"/>
    </source>
</evidence>
<dbReference type="Pfam" id="PF03483">
    <property type="entry name" value="B3_4"/>
    <property type="match status" value="1"/>
</dbReference>
<dbReference type="AlphaFoldDB" id="A0A0D3ML36"/>
<dbReference type="GO" id="GO:0003723">
    <property type="term" value="F:RNA binding"/>
    <property type="evidence" value="ECO:0007669"/>
    <property type="project" value="InterPro"/>
</dbReference>
<dbReference type="InterPro" id="IPR020825">
    <property type="entry name" value="Phe-tRNA_synthase-like_B3/B4"/>
</dbReference>
<dbReference type="PANTHER" id="PTHR10947">
    <property type="entry name" value="PHENYLALANYL-TRNA SYNTHETASE BETA CHAIN AND LEUCINE-RICH REPEAT-CONTAINING PROTEIN 47"/>
    <property type="match status" value="1"/>
</dbReference>
<dbReference type="GO" id="GO:0005737">
    <property type="term" value="C:cytoplasm"/>
    <property type="evidence" value="ECO:0007669"/>
    <property type="project" value="UniProtKB-ARBA"/>
</dbReference>
<keyword evidence="7" id="KW-0460">Magnesium</keyword>
<reference evidence="12" key="1">
    <citation type="journal article" date="2015" name="Sci. Rep.">
        <title>Updating algal evolutionary relationships through plastid genome sequencing: did alveolate plastids emerge through endosymbiosis of an ochrophyte?</title>
        <authorList>
            <person name="Sevcikova T."/>
            <person name="Horak A."/>
            <person name="Klimes V."/>
            <person name="Zbrankova V."/>
            <person name="Demir-Hilton E."/>
            <person name="Sudek S."/>
            <person name="Jenkins J."/>
            <person name="Schmutz J."/>
            <person name="Pribyl P."/>
            <person name="Fousek J."/>
            <person name="Vlcek C."/>
            <person name="Lang B.F."/>
            <person name="Obornik M."/>
            <person name="Worden A.Z."/>
            <person name="Elias M."/>
        </authorList>
    </citation>
    <scope>NUCLEOTIDE SEQUENCE</scope>
</reference>
<geneLocation type="plastid" evidence="12"/>
<dbReference type="InterPro" id="IPR009061">
    <property type="entry name" value="DNA-bd_dom_put_sf"/>
</dbReference>
<dbReference type="SUPFAM" id="SSF55681">
    <property type="entry name" value="Class II aaRS and biotin synthetases"/>
    <property type="match status" value="1"/>
</dbReference>
<evidence type="ECO:0000256" key="5">
    <source>
        <dbReference type="ARBA" id="ARBA00022741"/>
    </source>
</evidence>
<dbReference type="InterPro" id="IPR005146">
    <property type="entry name" value="B3/B4_tRNA-bd"/>
</dbReference>
<dbReference type="Gene3D" id="3.30.70.380">
    <property type="entry name" value="Ferrodoxin-fold anticodon-binding domain"/>
    <property type="match status" value="1"/>
</dbReference>
<evidence type="ECO:0000256" key="2">
    <source>
        <dbReference type="ARBA" id="ARBA00012814"/>
    </source>
</evidence>
<dbReference type="InterPro" id="IPR045864">
    <property type="entry name" value="aa-tRNA-synth_II/BPL/LPL"/>
</dbReference>
<evidence type="ECO:0000313" key="12">
    <source>
        <dbReference type="EMBL" id="AIM52786.1"/>
    </source>
</evidence>
<dbReference type="Pfam" id="PF17759">
    <property type="entry name" value="tRNA_synthFbeta"/>
    <property type="match status" value="1"/>
</dbReference>
<dbReference type="GO" id="GO:0006432">
    <property type="term" value="P:phenylalanyl-tRNA aminoacylation"/>
    <property type="evidence" value="ECO:0007669"/>
    <property type="project" value="InterPro"/>
</dbReference>
<evidence type="ECO:0000256" key="9">
    <source>
        <dbReference type="ARBA" id="ARBA00023146"/>
    </source>
</evidence>
<dbReference type="InterPro" id="IPR005147">
    <property type="entry name" value="tRNA_synthase_B5-dom"/>
</dbReference>
<keyword evidence="12" id="KW-0934">Plastid</keyword>
<dbReference type="SUPFAM" id="SSF46955">
    <property type="entry name" value="Putative DNA-binding domain"/>
    <property type="match status" value="1"/>
</dbReference>
<dbReference type="Gene3D" id="3.30.56.10">
    <property type="match status" value="1"/>
</dbReference>
<evidence type="ECO:0000256" key="8">
    <source>
        <dbReference type="ARBA" id="ARBA00022917"/>
    </source>
</evidence>
<dbReference type="EC" id="6.1.1.20" evidence="2"/>
<dbReference type="SMART" id="SM00896">
    <property type="entry name" value="FDX-ACB"/>
    <property type="match status" value="1"/>
</dbReference>
<keyword evidence="4" id="KW-0479">Metal-binding</keyword>
<dbReference type="SUPFAM" id="SSF56037">
    <property type="entry name" value="PheT/TilS domain"/>
    <property type="match status" value="1"/>
</dbReference>
<evidence type="ECO:0000256" key="7">
    <source>
        <dbReference type="ARBA" id="ARBA00022842"/>
    </source>
</evidence>
<evidence type="ECO:0000256" key="4">
    <source>
        <dbReference type="ARBA" id="ARBA00022723"/>
    </source>
</evidence>
<proteinExistence type="predicted"/>
<dbReference type="Gene3D" id="3.50.40.10">
    <property type="entry name" value="Phenylalanyl-trna Synthetase, Chain B, domain 3"/>
    <property type="match status" value="1"/>
</dbReference>
<comment type="cofactor">
    <cofactor evidence="1">
        <name>Mg(2+)</name>
        <dbReference type="ChEBI" id="CHEBI:18420"/>
    </cofactor>
</comment>
<dbReference type="Pfam" id="PF03147">
    <property type="entry name" value="FDX-ACB"/>
    <property type="match status" value="1"/>
</dbReference>
<name>A0A0D3ML36_9STRA</name>
<evidence type="ECO:0000256" key="6">
    <source>
        <dbReference type="ARBA" id="ARBA00022840"/>
    </source>
</evidence>
<feature type="domain" description="B5" evidence="11">
    <location>
        <begin position="249"/>
        <end position="322"/>
    </location>
</feature>
<dbReference type="GO" id="GO:0004826">
    <property type="term" value="F:phenylalanine-tRNA ligase activity"/>
    <property type="evidence" value="ECO:0007669"/>
    <property type="project" value="UniProtKB-EC"/>
</dbReference>
<accession>A0A0D3ML36</accession>
<gene>
    <name evidence="12" type="primary">syfB</name>
</gene>
<keyword evidence="5" id="KW-0547">Nucleotide-binding</keyword>
<dbReference type="InterPro" id="IPR005121">
    <property type="entry name" value="Fdx_antiC-bd"/>
</dbReference>
<dbReference type="PROSITE" id="PS51447">
    <property type="entry name" value="FDX_ACB"/>
    <property type="match status" value="1"/>
</dbReference>
<evidence type="ECO:0000259" key="11">
    <source>
        <dbReference type="PROSITE" id="PS51483"/>
    </source>
</evidence>
<organism evidence="12">
    <name type="scientific">Ochromonas sp. CCMP1393</name>
    <dbReference type="NCBI Taxonomy" id="420556"/>
    <lineage>
        <taxon>Eukaryota</taxon>
        <taxon>Sar</taxon>
        <taxon>Stramenopiles</taxon>
        <taxon>Ochrophyta</taxon>
        <taxon>Chrysophyceae</taxon>
        <taxon>Chromulinales</taxon>
        <taxon>Chromulinaceae</taxon>
        <taxon>Ochromonas</taxon>
    </lineage>
</organism>
<dbReference type="EMBL" id="KJ877675">
    <property type="protein sequence ID" value="AIM52786.1"/>
    <property type="molecule type" value="Genomic_DNA"/>
</dbReference>
<evidence type="ECO:0000259" key="10">
    <source>
        <dbReference type="PROSITE" id="PS51447"/>
    </source>
</evidence>
<dbReference type="GO" id="GO:0000287">
    <property type="term" value="F:magnesium ion binding"/>
    <property type="evidence" value="ECO:0007669"/>
    <property type="project" value="InterPro"/>
</dbReference>
<dbReference type="PROSITE" id="PS51483">
    <property type="entry name" value="B5"/>
    <property type="match status" value="1"/>
</dbReference>
<dbReference type="InterPro" id="IPR036690">
    <property type="entry name" value="Fdx_antiC-bd_sf"/>
</dbReference>
<dbReference type="PANTHER" id="PTHR10947:SF3">
    <property type="entry name" value="LEUCINE-RICH REPEAT-CONTAINING PROTEIN 47"/>
    <property type="match status" value="1"/>
</dbReference>
<dbReference type="Pfam" id="PF03484">
    <property type="entry name" value="B5"/>
    <property type="match status" value="1"/>
</dbReference>
<dbReference type="SMART" id="SM00874">
    <property type="entry name" value="B5"/>
    <property type="match status" value="1"/>
</dbReference>
<keyword evidence="8" id="KW-0648">Protein biosynthesis</keyword>
<dbReference type="SUPFAM" id="SSF54991">
    <property type="entry name" value="Anticodon-binding domain of PheRS"/>
    <property type="match status" value="1"/>
</dbReference>
<dbReference type="InterPro" id="IPR041616">
    <property type="entry name" value="PheRS_beta_core"/>
</dbReference>
<keyword evidence="3" id="KW-0436">Ligase</keyword>
<dbReference type="InterPro" id="IPR045060">
    <property type="entry name" value="Phe-tRNA-ligase_IIc_bsu"/>
</dbReference>